<evidence type="ECO:0000313" key="4">
    <source>
        <dbReference type="Proteomes" id="UP000076038"/>
    </source>
</evidence>
<keyword evidence="2" id="KW-0812">Transmembrane</keyword>
<dbReference type="RefSeq" id="WP_027496860.1">
    <property type="nucleotide sequence ID" value="NZ_CAKKLU010000004.1"/>
</dbReference>
<reference evidence="4" key="2">
    <citation type="submission" date="2016-04" db="EMBL/GenBank/DDBJ databases">
        <title>Complete Genome and Plasmid Sequences for Rhodococcus fascians D188 and Draft Sequences for Rhodococcus spp. Isolates PBTS 1 and PBTS 2.</title>
        <authorList>
            <person name="Stamer R."/>
            <person name="Vereecke D."/>
            <person name="Zhang Y."/>
            <person name="Schilkey F."/>
            <person name="Devitt N."/>
            <person name="Randall J."/>
        </authorList>
    </citation>
    <scope>NUCLEOTIDE SEQUENCE [LARGE SCALE GENOMIC DNA]</scope>
    <source>
        <strain evidence="4">PBTS2</strain>
    </source>
</reference>
<feature type="region of interest" description="Disordered" evidence="1">
    <location>
        <begin position="49"/>
        <end position="76"/>
    </location>
</feature>
<sequence>MNVWKALGLAGMAGVAATGALVVRSERKRRAYAPDEVRDQLHRRFAAISAEPEPEPAPPLSRGKQLLSRLRFSRAH</sequence>
<keyword evidence="2" id="KW-0472">Membrane</keyword>
<evidence type="ECO:0000313" key="3">
    <source>
        <dbReference type="EMBL" id="AMY25049.1"/>
    </source>
</evidence>
<reference evidence="3 4" key="1">
    <citation type="journal article" date="2016" name="Genome Announc.">
        <title>Complete Genome and Plasmid Sequences for Rhodococcus fascians D188 and Draft Sequences for Rhodococcus Isolates PBTS 1 and PBTS 2.</title>
        <authorList>
            <person name="Stamler R.A."/>
            <person name="Vereecke D."/>
            <person name="Zhang Y."/>
            <person name="Schilkey F."/>
            <person name="Devitt N."/>
            <person name="Randall J.J."/>
        </authorList>
    </citation>
    <scope>NUCLEOTIDE SEQUENCE [LARGE SCALE GENOMIC DNA]</scope>
    <source>
        <strain evidence="3 4">PBTS2</strain>
    </source>
</reference>
<accession>A0A143QQ34</accession>
<keyword evidence="4" id="KW-1185">Reference proteome</keyword>
<dbReference type="Proteomes" id="UP000076038">
    <property type="component" value="Chromosome"/>
</dbReference>
<dbReference type="KEGG" id="rhs:A3Q41_03763"/>
<dbReference type="GeneID" id="93553922"/>
<name>A0A143QQ34_RHOFA</name>
<proteinExistence type="predicted"/>
<gene>
    <name evidence="3" type="ORF">A3Q41_03763</name>
</gene>
<dbReference type="EMBL" id="CP015220">
    <property type="protein sequence ID" value="AMY25049.1"/>
    <property type="molecule type" value="Genomic_DNA"/>
</dbReference>
<evidence type="ECO:0000256" key="1">
    <source>
        <dbReference type="SAM" id="MobiDB-lite"/>
    </source>
</evidence>
<evidence type="ECO:0000256" key="2">
    <source>
        <dbReference type="SAM" id="Phobius"/>
    </source>
</evidence>
<protein>
    <submittedName>
        <fullName evidence="3">Uncharacterized protein</fullName>
    </submittedName>
</protein>
<feature type="transmembrane region" description="Helical" evidence="2">
    <location>
        <begin position="6"/>
        <end position="23"/>
    </location>
</feature>
<organism evidence="3 4">
    <name type="scientific">Rhodococcoides fascians</name>
    <name type="common">Rhodococcus fascians</name>
    <dbReference type="NCBI Taxonomy" id="1828"/>
    <lineage>
        <taxon>Bacteria</taxon>
        <taxon>Bacillati</taxon>
        <taxon>Actinomycetota</taxon>
        <taxon>Actinomycetes</taxon>
        <taxon>Mycobacteriales</taxon>
        <taxon>Nocardiaceae</taxon>
        <taxon>Rhodococcoides</taxon>
    </lineage>
</organism>
<dbReference type="AlphaFoldDB" id="A0A143QQ34"/>
<keyword evidence="2" id="KW-1133">Transmembrane helix</keyword>